<name>A0A0F4Z333_RASE3</name>
<proteinExistence type="predicted"/>
<dbReference type="InterPro" id="IPR011990">
    <property type="entry name" value="TPR-like_helical_dom_sf"/>
</dbReference>
<dbReference type="RefSeq" id="XP_013331551.1">
    <property type="nucleotide sequence ID" value="XM_013476097.1"/>
</dbReference>
<sequence>MDLHSQGQSPVQAVPTVTSRQEGSHFSGPNTVHDNGTVNAIGSIYAETVHVGGTHNPSIYNGIPGYGMPTRQAVCALFSMPYNRDPNFIGREDVIDQIDAMFFLRRRQRVAIAGMSGVGKSQIAIEYCYRVKDRQPQTNVFWVHAGSKESFALAYKGLAEHLGLPGLDNPRVDVLHLVAERLRHESHSRWLIVLDGAGDRDSFFSDDFSSCYIPESPACSILVTTTDESVGRRLTRAEPIKVRCPTVEEAAKLLRARLITREDNEPDEETKAVMVATLLNKLPLAITQAAAYINDNGISLGRFIEILRTSPADQQYLLKYGGSRSVTLTFQLCFDRVARDPRAAELLSLMSVLEWQEIPKLLLRKEKELEAEFTNALGKLMSLSLITAENDGETFTMHQHVQWAAEDWLKKRKVGDYHGKAVEQLARLFPTAEYENWKQCRVLFPHAKAVLEYRHASTLPYAELLHKVARYQWQQERFDVAQTWAQNAYVMRRKLLGENNAKTVDSLALLGSVLECRGHYAEALEKHQKALEWRKRVLGEENPATLESMNEVGVVLRKQRQYRRAEVMHRQALAGRLKVLSEDDPATLTTMDDLGVVLANQEKYEEAEAMHRRALAGKMKVLGRDHPMTLASIEYLASVLSDQRRTDEAWEIYQQVLDLYTMLLGESHSDTVSCVNNLACVLLEQGKYAEAENLYRQVAHTYKRVLGEAHQYTLTSLQNLAGTLVRQDKHSEAEKVCREVLAAMENSQGKENPATLVCLRRLALTVQNQERYEEAEELYRRALRGWEKRSTDDKEEAAACLNGLVEVLRSQRKDQEAEWVQARWNAPGVWVIGVLARMMYQKFVDQWMWWTERST</sequence>
<dbReference type="GO" id="GO:0043531">
    <property type="term" value="F:ADP binding"/>
    <property type="evidence" value="ECO:0007669"/>
    <property type="project" value="InterPro"/>
</dbReference>
<dbReference type="Pfam" id="PF00931">
    <property type="entry name" value="NB-ARC"/>
    <property type="match status" value="1"/>
</dbReference>
<dbReference type="STRING" id="1408163.A0A0F4Z333"/>
<dbReference type="Gene3D" id="1.25.40.10">
    <property type="entry name" value="Tetratricopeptide repeat domain"/>
    <property type="match status" value="2"/>
</dbReference>
<dbReference type="GeneID" id="25313247"/>
<feature type="compositionally biased region" description="Polar residues" evidence="1">
    <location>
        <begin position="1"/>
        <end position="21"/>
    </location>
</feature>
<accession>A0A0F4Z333</accession>
<dbReference type="SUPFAM" id="SSF52540">
    <property type="entry name" value="P-loop containing nucleoside triphosphate hydrolases"/>
    <property type="match status" value="1"/>
</dbReference>
<dbReference type="Pfam" id="PF13374">
    <property type="entry name" value="TPR_10"/>
    <property type="match status" value="1"/>
</dbReference>
<dbReference type="Gene3D" id="3.40.50.300">
    <property type="entry name" value="P-loop containing nucleotide triphosphate hydrolases"/>
    <property type="match status" value="1"/>
</dbReference>
<keyword evidence="4" id="KW-1185">Reference proteome</keyword>
<dbReference type="PANTHER" id="PTHR46082:SF6">
    <property type="entry name" value="AAA+ ATPASE DOMAIN-CONTAINING PROTEIN-RELATED"/>
    <property type="match status" value="1"/>
</dbReference>
<comment type="caution">
    <text evidence="3">The sequence shown here is derived from an EMBL/GenBank/DDBJ whole genome shotgun (WGS) entry which is preliminary data.</text>
</comment>
<dbReference type="AlphaFoldDB" id="A0A0F4Z333"/>
<gene>
    <name evidence="3" type="ORF">T310_1018</name>
</gene>
<dbReference type="InterPro" id="IPR019734">
    <property type="entry name" value="TPR_rpt"/>
</dbReference>
<dbReference type="PANTHER" id="PTHR46082">
    <property type="entry name" value="ATP/GTP-BINDING PROTEIN-RELATED"/>
    <property type="match status" value="1"/>
</dbReference>
<dbReference type="Proteomes" id="UP000053958">
    <property type="component" value="Unassembled WGS sequence"/>
</dbReference>
<feature type="region of interest" description="Disordered" evidence="1">
    <location>
        <begin position="1"/>
        <end position="34"/>
    </location>
</feature>
<dbReference type="SMART" id="SM00028">
    <property type="entry name" value="TPR"/>
    <property type="match status" value="5"/>
</dbReference>
<organism evidence="3 4">
    <name type="scientific">Rasamsonia emersonii (strain ATCC 16479 / CBS 393.64 / IMI 116815)</name>
    <dbReference type="NCBI Taxonomy" id="1408163"/>
    <lineage>
        <taxon>Eukaryota</taxon>
        <taxon>Fungi</taxon>
        <taxon>Dikarya</taxon>
        <taxon>Ascomycota</taxon>
        <taxon>Pezizomycotina</taxon>
        <taxon>Eurotiomycetes</taxon>
        <taxon>Eurotiomycetidae</taxon>
        <taxon>Eurotiales</taxon>
        <taxon>Trichocomaceae</taxon>
        <taxon>Rasamsonia</taxon>
    </lineage>
</organism>
<evidence type="ECO:0000313" key="4">
    <source>
        <dbReference type="Proteomes" id="UP000053958"/>
    </source>
</evidence>
<dbReference type="Pfam" id="PF13424">
    <property type="entry name" value="TPR_12"/>
    <property type="match status" value="3"/>
</dbReference>
<dbReference type="NCBIfam" id="NF040586">
    <property type="entry name" value="FxSxx_TPR"/>
    <property type="match status" value="1"/>
</dbReference>
<dbReference type="InterPro" id="IPR027417">
    <property type="entry name" value="P-loop_NTPase"/>
</dbReference>
<evidence type="ECO:0000259" key="2">
    <source>
        <dbReference type="Pfam" id="PF00931"/>
    </source>
</evidence>
<protein>
    <recommendedName>
        <fullName evidence="2">NB-ARC domain-containing protein</fullName>
    </recommendedName>
</protein>
<evidence type="ECO:0000256" key="1">
    <source>
        <dbReference type="SAM" id="MobiDB-lite"/>
    </source>
</evidence>
<dbReference type="InterPro" id="IPR002182">
    <property type="entry name" value="NB-ARC"/>
</dbReference>
<evidence type="ECO:0000313" key="3">
    <source>
        <dbReference type="EMBL" id="KKA24939.1"/>
    </source>
</evidence>
<dbReference type="SUPFAM" id="SSF48452">
    <property type="entry name" value="TPR-like"/>
    <property type="match status" value="4"/>
</dbReference>
<dbReference type="OrthoDB" id="4223291at2759"/>
<dbReference type="InterPro" id="IPR053137">
    <property type="entry name" value="NLR-like"/>
</dbReference>
<dbReference type="EMBL" id="LASV01000041">
    <property type="protein sequence ID" value="KKA24939.1"/>
    <property type="molecule type" value="Genomic_DNA"/>
</dbReference>
<feature type="domain" description="NB-ARC" evidence="2">
    <location>
        <begin position="94"/>
        <end position="260"/>
    </location>
</feature>
<reference evidence="3 4" key="1">
    <citation type="submission" date="2015-04" db="EMBL/GenBank/DDBJ databases">
        <authorList>
            <person name="Heijne W.H."/>
            <person name="Fedorova N.D."/>
            <person name="Nierman W.C."/>
            <person name="Vollebregt A.W."/>
            <person name="Zhao Z."/>
            <person name="Wu L."/>
            <person name="Kumar M."/>
            <person name="Stam H."/>
            <person name="van den Berg M.A."/>
            <person name="Pel H.J."/>
        </authorList>
    </citation>
    <scope>NUCLEOTIDE SEQUENCE [LARGE SCALE GENOMIC DNA]</scope>
    <source>
        <strain evidence="3 4">CBS 393.64</strain>
    </source>
</reference>